<protein>
    <recommendedName>
        <fullName evidence="2">EGF-like domain-containing protein</fullName>
    </recommendedName>
</protein>
<sequence length="730" mass="82442">MIVNERIQSVHVLKDLMFLACEPMRWGKDCKFECLCQHGSCNPRTGRCDCPSGWFGTRCELLCLEGFYGKHCINRCNCGERELCSPETGECIQKSTHRQEHQSTRAIHYSNENIYNITHFDKHRSTPSLTKYHTFDMELTSRKPQYTHKIKYMPTITNEDRERTINIRHKTLQPKVWRNSTKFDGKISKHQTTKGMEESLESTTEISAEIDRNLDSVPIINEYGSFEKKNITEINVATNDNLSKSSNQGASNESDENFPSFIEEKIFTTSSRKLNITQNKIKDKNLVSHENHSANVSVENDSESHKPLNKRKGKNNKGSMNMSVENDRELSKLLVNNSRIHSTSNQNKKKAQDNSKENNSREHTSLNKYPSTLDRKVSKKTTTQKSGNSNTGVLKNKTTKTTTDATEKKITIEHINEVNTNVPFTIENDGHVTSTSTSRGELFANIPPILKTTSPVPKSNRRDDTVEEDQLQNLDSSNMLTSRETSTTSAILTTITSVTVGKNGIFTLTDQITSTRTFDDAARNVLSTPESSIRTTKISLDSRRTKEENYLSDEASEEFEFSSSESTTALATHMSIAALISFILKRRKRESKLKSEHHQNVPGGPSVSVYTHSIFHTPLPDPPTFENPVFTRPTENSVDPRSFQTHVVCSLNLPCHHGPTEKEYTYDHPPSTGSYRAASIPEPPDINEMVTTEPVYDEIPSNRRTTTTASPPPSYKSSCIYVNTCGKTRF</sequence>
<proteinExistence type="predicted"/>
<accession>A0ABD2NDE0</accession>
<comment type="caution">
    <text evidence="3">The sequence shown here is derived from an EMBL/GenBank/DDBJ whole genome shotgun (WGS) entry which is preliminary data.</text>
</comment>
<feature type="region of interest" description="Disordered" evidence="1">
    <location>
        <begin position="338"/>
        <end position="405"/>
    </location>
</feature>
<feature type="compositionally biased region" description="Polar residues" evidence="1">
    <location>
        <begin position="380"/>
        <end position="390"/>
    </location>
</feature>
<dbReference type="PANTHER" id="PTHR24035:SF109">
    <property type="entry name" value="PROTEIN DRAPER"/>
    <property type="match status" value="1"/>
</dbReference>
<evidence type="ECO:0000256" key="1">
    <source>
        <dbReference type="SAM" id="MobiDB-lite"/>
    </source>
</evidence>
<feature type="compositionally biased region" description="Low complexity" evidence="1">
    <location>
        <begin position="391"/>
        <end position="404"/>
    </location>
</feature>
<evidence type="ECO:0000313" key="4">
    <source>
        <dbReference type="Proteomes" id="UP001516400"/>
    </source>
</evidence>
<keyword evidence="4" id="KW-1185">Reference proteome</keyword>
<dbReference type="Proteomes" id="UP001516400">
    <property type="component" value="Unassembled WGS sequence"/>
</dbReference>
<feature type="region of interest" description="Disordered" evidence="1">
    <location>
        <begin position="294"/>
        <end position="323"/>
    </location>
</feature>
<gene>
    <name evidence="3" type="ORF">HHI36_012067</name>
</gene>
<evidence type="ECO:0000313" key="3">
    <source>
        <dbReference type="EMBL" id="KAL3276697.1"/>
    </source>
</evidence>
<dbReference type="CDD" id="cd00055">
    <property type="entry name" value="EGF_Lam"/>
    <property type="match status" value="1"/>
</dbReference>
<name>A0ABD2NDE0_9CUCU</name>
<evidence type="ECO:0000259" key="2">
    <source>
        <dbReference type="PROSITE" id="PS00022"/>
    </source>
</evidence>
<dbReference type="Gene3D" id="2.170.300.10">
    <property type="entry name" value="Tie2 ligand-binding domain superfamily"/>
    <property type="match status" value="1"/>
</dbReference>
<feature type="domain" description="EGF-like" evidence="2">
    <location>
        <begin position="48"/>
        <end position="59"/>
    </location>
</feature>
<feature type="compositionally biased region" description="Basic and acidic residues" evidence="1">
    <location>
        <begin position="350"/>
        <end position="365"/>
    </location>
</feature>
<dbReference type="GO" id="GO:0048731">
    <property type="term" value="P:system development"/>
    <property type="evidence" value="ECO:0007669"/>
    <property type="project" value="UniProtKB-ARBA"/>
</dbReference>
<dbReference type="PANTHER" id="PTHR24035">
    <property type="entry name" value="MULTIPLE EPIDERMAL GROWTH FACTOR-LIKE DOMAINS PROTEIN"/>
    <property type="match status" value="1"/>
</dbReference>
<organism evidence="3 4">
    <name type="scientific">Cryptolaemus montrouzieri</name>
    <dbReference type="NCBI Taxonomy" id="559131"/>
    <lineage>
        <taxon>Eukaryota</taxon>
        <taxon>Metazoa</taxon>
        <taxon>Ecdysozoa</taxon>
        <taxon>Arthropoda</taxon>
        <taxon>Hexapoda</taxon>
        <taxon>Insecta</taxon>
        <taxon>Pterygota</taxon>
        <taxon>Neoptera</taxon>
        <taxon>Endopterygota</taxon>
        <taxon>Coleoptera</taxon>
        <taxon>Polyphaga</taxon>
        <taxon>Cucujiformia</taxon>
        <taxon>Coccinelloidea</taxon>
        <taxon>Coccinellidae</taxon>
        <taxon>Scymninae</taxon>
        <taxon>Scymnini</taxon>
        <taxon>Cryptolaemus</taxon>
    </lineage>
</organism>
<dbReference type="AlphaFoldDB" id="A0ABD2NDE0"/>
<dbReference type="InterPro" id="IPR002049">
    <property type="entry name" value="LE_dom"/>
</dbReference>
<dbReference type="InterPro" id="IPR052108">
    <property type="entry name" value="MEGF/SIB"/>
</dbReference>
<dbReference type="EMBL" id="JABFTP020000103">
    <property type="protein sequence ID" value="KAL3276697.1"/>
    <property type="molecule type" value="Genomic_DNA"/>
</dbReference>
<dbReference type="GO" id="GO:0048513">
    <property type="term" value="P:animal organ development"/>
    <property type="evidence" value="ECO:0007669"/>
    <property type="project" value="UniProtKB-ARBA"/>
</dbReference>
<reference evidence="3 4" key="1">
    <citation type="journal article" date="2021" name="BMC Biol.">
        <title>Horizontally acquired antibacterial genes associated with adaptive radiation of ladybird beetles.</title>
        <authorList>
            <person name="Li H.S."/>
            <person name="Tang X.F."/>
            <person name="Huang Y.H."/>
            <person name="Xu Z.Y."/>
            <person name="Chen M.L."/>
            <person name="Du X.Y."/>
            <person name="Qiu B.Y."/>
            <person name="Chen P.T."/>
            <person name="Zhang W."/>
            <person name="Slipinski A."/>
            <person name="Escalona H.E."/>
            <person name="Waterhouse R.M."/>
            <person name="Zwick A."/>
            <person name="Pang H."/>
        </authorList>
    </citation>
    <scope>NUCLEOTIDE SEQUENCE [LARGE SCALE GENOMIC DNA]</scope>
    <source>
        <strain evidence="3">SYSU2018</strain>
    </source>
</reference>
<dbReference type="InterPro" id="IPR000742">
    <property type="entry name" value="EGF"/>
</dbReference>
<dbReference type="PROSITE" id="PS00022">
    <property type="entry name" value="EGF_1"/>
    <property type="match status" value="1"/>
</dbReference>